<dbReference type="Gene3D" id="3.40.50.2000">
    <property type="entry name" value="Glycogen Phosphorylase B"/>
    <property type="match status" value="2"/>
</dbReference>
<dbReference type="Pfam" id="PF00534">
    <property type="entry name" value="Glycos_transf_1"/>
    <property type="match status" value="1"/>
</dbReference>
<evidence type="ECO:0000256" key="2">
    <source>
        <dbReference type="ARBA" id="ARBA00022679"/>
    </source>
</evidence>
<protein>
    <submittedName>
        <fullName evidence="4">Glycosyltransferase family 4 protein</fullName>
        <ecNumber evidence="4">2.4.-.-</ecNumber>
    </submittedName>
</protein>
<reference evidence="4" key="1">
    <citation type="submission" date="2023-07" db="EMBL/GenBank/DDBJ databases">
        <authorList>
            <person name="Kim M.K."/>
        </authorList>
    </citation>
    <scope>NUCLEOTIDE SEQUENCE</scope>
    <source>
        <strain evidence="4">CA1-15</strain>
    </source>
</reference>
<evidence type="ECO:0000256" key="1">
    <source>
        <dbReference type="ARBA" id="ARBA00022676"/>
    </source>
</evidence>
<dbReference type="EMBL" id="JAUQSZ010000018">
    <property type="protein sequence ID" value="MDO7844613.1"/>
    <property type="molecule type" value="Genomic_DNA"/>
</dbReference>
<keyword evidence="5" id="KW-1185">Reference proteome</keyword>
<comment type="caution">
    <text evidence="4">The sequence shown here is derived from an EMBL/GenBank/DDBJ whole genome shotgun (WGS) entry which is preliminary data.</text>
</comment>
<keyword evidence="2 4" id="KW-0808">Transferase</keyword>
<dbReference type="Proteomes" id="UP001176468">
    <property type="component" value="Unassembled WGS sequence"/>
</dbReference>
<name>A0ABT9A444_9SPHN</name>
<gene>
    <name evidence="4" type="ORF">Q5H94_19940</name>
</gene>
<evidence type="ECO:0000313" key="5">
    <source>
        <dbReference type="Proteomes" id="UP001176468"/>
    </source>
</evidence>
<organism evidence="4 5">
    <name type="scientific">Sphingomonas immobilis</name>
    <dbReference type="NCBI Taxonomy" id="3063997"/>
    <lineage>
        <taxon>Bacteria</taxon>
        <taxon>Pseudomonadati</taxon>
        <taxon>Pseudomonadota</taxon>
        <taxon>Alphaproteobacteria</taxon>
        <taxon>Sphingomonadales</taxon>
        <taxon>Sphingomonadaceae</taxon>
        <taxon>Sphingomonas</taxon>
    </lineage>
</organism>
<evidence type="ECO:0000259" key="3">
    <source>
        <dbReference type="Pfam" id="PF00534"/>
    </source>
</evidence>
<sequence>MPIEDEPIADAPTLLIVARGAESYGVMTKLLSIIGELSQRGWRITIRAIGEGDFLERARIIPGVEIVPDPTAPRRFFVNGGKLIGYIRLMASSVAFVRGLRTFLKARRFSAAIFCEHGLVLPVAAAARGRGTPFFWLMPDVVSDAYPLDLNRRLYGAGFGWSGMIPVANSRYTRTTLGRAGKRAEQIDLGADPARYADAAVEPDPLAGVIPAGAVRVAVVARLEAEKGQRALVEAIAGAPELADVHLVICGGPAGSAYEQAIRDAAAAGGVAGRVHLMGPVAAPLGYYQSSDLVASVRSNVEPFGLSIVEAMLVGRPVLAHALGGPADIVVDGETGWLTQAASPEALRAGLIRALAERPRWAAMGAAGQARALERYTVASMTDQLLAVFARHGVKPGGS</sequence>
<keyword evidence="1 4" id="KW-0328">Glycosyltransferase</keyword>
<evidence type="ECO:0000313" key="4">
    <source>
        <dbReference type="EMBL" id="MDO7844613.1"/>
    </source>
</evidence>
<dbReference type="RefSeq" id="WP_304563011.1">
    <property type="nucleotide sequence ID" value="NZ_JAUQSZ010000018.1"/>
</dbReference>
<dbReference type="InterPro" id="IPR001296">
    <property type="entry name" value="Glyco_trans_1"/>
</dbReference>
<proteinExistence type="predicted"/>
<dbReference type="GO" id="GO:0016757">
    <property type="term" value="F:glycosyltransferase activity"/>
    <property type="evidence" value="ECO:0007669"/>
    <property type="project" value="UniProtKB-KW"/>
</dbReference>
<dbReference type="SUPFAM" id="SSF53756">
    <property type="entry name" value="UDP-Glycosyltransferase/glycogen phosphorylase"/>
    <property type="match status" value="1"/>
</dbReference>
<dbReference type="PANTHER" id="PTHR12526">
    <property type="entry name" value="GLYCOSYLTRANSFERASE"/>
    <property type="match status" value="1"/>
</dbReference>
<feature type="domain" description="Glycosyl transferase family 1" evidence="3">
    <location>
        <begin position="216"/>
        <end position="369"/>
    </location>
</feature>
<dbReference type="CDD" id="cd03801">
    <property type="entry name" value="GT4_PimA-like"/>
    <property type="match status" value="1"/>
</dbReference>
<dbReference type="PANTHER" id="PTHR12526:SF510">
    <property type="entry name" value="D-INOSITOL 3-PHOSPHATE GLYCOSYLTRANSFERASE"/>
    <property type="match status" value="1"/>
</dbReference>
<dbReference type="EC" id="2.4.-.-" evidence="4"/>
<accession>A0ABT9A444</accession>